<sequence length="303" mass="32511">MSTATIPQAATSPVAGIRSVELEITGRCQLSCSHCCTSSGPKASTGSMSPQAWLDVITDVAALGIPAVQFIGGEPTLAPYLPLFVDHALGAGLNVEVYSNLANIRPRLWKCFERPGVSLATSYYSDQAEQHEQITHGPGSYRRTRANITEALRRGIPLRAGIVEVLDGQRVAQAQEELRRLGVTRIQVDRVRRVGRAADPAVSVPSTGELCGHCFRHRVSVDPDGQVSGCILSRFLVAGNVREQRLADILRSDRWQQLTDSVPAPRAACPPDDSGDCDPANTEACDPAYDDVLMPTAGLEVTA</sequence>
<feature type="domain" description="Radical SAM core" evidence="5">
    <location>
        <begin position="23"/>
        <end position="157"/>
    </location>
</feature>
<comment type="caution">
    <text evidence="7">The sequence shown here is derived from an EMBL/GenBank/DDBJ whole genome shotgun (WGS) entry which is preliminary data.</text>
</comment>
<keyword evidence="8" id="KW-1185">Reference proteome</keyword>
<dbReference type="Pfam" id="PF04055">
    <property type="entry name" value="Radical_SAM"/>
    <property type="match status" value="1"/>
</dbReference>
<keyword evidence="1" id="KW-0949">S-adenosyl-L-methionine</keyword>
<dbReference type="InterPro" id="IPR023885">
    <property type="entry name" value="4Fe4S-binding_SPASM_dom"/>
</dbReference>
<dbReference type="SFLD" id="SFLDF00365">
    <property type="entry name" value="thuricin_CD_(TrnCD-like)"/>
    <property type="match status" value="1"/>
</dbReference>
<dbReference type="EMBL" id="JAURUD010000001">
    <property type="protein sequence ID" value="MDP9682429.1"/>
    <property type="molecule type" value="Genomic_DNA"/>
</dbReference>
<dbReference type="InterPro" id="IPR050377">
    <property type="entry name" value="Radical_SAM_PqqE_MftC-like"/>
</dbReference>
<evidence type="ECO:0000259" key="6">
    <source>
        <dbReference type="Pfam" id="PF13186"/>
    </source>
</evidence>
<dbReference type="PANTHER" id="PTHR11228:SF7">
    <property type="entry name" value="PQQA PEPTIDE CYCLASE"/>
    <property type="match status" value="1"/>
</dbReference>
<organism evidence="7 8">
    <name type="scientific">Streptomyces griseoviridis</name>
    <dbReference type="NCBI Taxonomy" id="45398"/>
    <lineage>
        <taxon>Bacteria</taxon>
        <taxon>Bacillati</taxon>
        <taxon>Actinomycetota</taxon>
        <taxon>Actinomycetes</taxon>
        <taxon>Kitasatosporales</taxon>
        <taxon>Streptomycetaceae</taxon>
        <taxon>Streptomyces</taxon>
    </lineage>
</organism>
<dbReference type="Gene3D" id="3.20.20.70">
    <property type="entry name" value="Aldolase class I"/>
    <property type="match status" value="1"/>
</dbReference>
<dbReference type="Proteomes" id="UP001231675">
    <property type="component" value="Unassembled WGS sequence"/>
</dbReference>
<proteinExistence type="predicted"/>
<keyword evidence="2" id="KW-0479">Metal-binding</keyword>
<reference evidence="7 8" key="1">
    <citation type="submission" date="2023-07" db="EMBL/GenBank/DDBJ databases">
        <title>Sequencing the genomes of 1000 actinobacteria strains.</title>
        <authorList>
            <person name="Klenk H.-P."/>
        </authorList>
    </citation>
    <scope>NUCLEOTIDE SEQUENCE [LARGE SCALE GENOMIC DNA]</scope>
    <source>
        <strain evidence="7 8">DSM 40229</strain>
    </source>
</reference>
<protein>
    <submittedName>
        <fullName evidence="7">MoaA/NifB/PqqE/SkfB family radical SAM enzyme</fullName>
    </submittedName>
</protein>
<dbReference type="RefSeq" id="WP_189414558.1">
    <property type="nucleotide sequence ID" value="NZ_BMSM01000003.1"/>
</dbReference>
<keyword evidence="4" id="KW-0411">Iron-sulfur</keyword>
<dbReference type="SFLD" id="SFLDG01067">
    <property type="entry name" value="SPASM/twitch_domain_containing"/>
    <property type="match status" value="1"/>
</dbReference>
<dbReference type="Pfam" id="PF13186">
    <property type="entry name" value="SPASM"/>
    <property type="match status" value="1"/>
</dbReference>
<keyword evidence="3" id="KW-0408">Iron</keyword>
<accession>A0ABT9LFJ3</accession>
<dbReference type="CDD" id="cd21109">
    <property type="entry name" value="SPASM"/>
    <property type="match status" value="1"/>
</dbReference>
<evidence type="ECO:0000313" key="7">
    <source>
        <dbReference type="EMBL" id="MDP9682429.1"/>
    </source>
</evidence>
<gene>
    <name evidence="7" type="ORF">J2S47_002931</name>
</gene>
<dbReference type="PANTHER" id="PTHR11228">
    <property type="entry name" value="RADICAL SAM DOMAIN PROTEIN"/>
    <property type="match status" value="1"/>
</dbReference>
<evidence type="ECO:0000256" key="4">
    <source>
        <dbReference type="ARBA" id="ARBA00023014"/>
    </source>
</evidence>
<dbReference type="InterPro" id="IPR007197">
    <property type="entry name" value="rSAM"/>
</dbReference>
<feature type="domain" description="4Fe4S-binding SPASM" evidence="6">
    <location>
        <begin position="214"/>
        <end position="269"/>
    </location>
</feature>
<dbReference type="SUPFAM" id="SSF102114">
    <property type="entry name" value="Radical SAM enzymes"/>
    <property type="match status" value="1"/>
</dbReference>
<dbReference type="SFLD" id="SFLDG01216">
    <property type="entry name" value="thioether_bond_formation_requi"/>
    <property type="match status" value="1"/>
</dbReference>
<evidence type="ECO:0000313" key="8">
    <source>
        <dbReference type="Proteomes" id="UP001231675"/>
    </source>
</evidence>
<dbReference type="SFLD" id="SFLDG01386">
    <property type="entry name" value="main_SPASM_domain-containing"/>
    <property type="match status" value="1"/>
</dbReference>
<dbReference type="InterPro" id="IPR013785">
    <property type="entry name" value="Aldolase_TIM"/>
</dbReference>
<evidence type="ECO:0000256" key="2">
    <source>
        <dbReference type="ARBA" id="ARBA00022723"/>
    </source>
</evidence>
<dbReference type="GeneID" id="91551880"/>
<evidence type="ECO:0000259" key="5">
    <source>
        <dbReference type="Pfam" id="PF04055"/>
    </source>
</evidence>
<dbReference type="SFLD" id="SFLDS00029">
    <property type="entry name" value="Radical_SAM"/>
    <property type="match status" value="1"/>
</dbReference>
<evidence type="ECO:0000256" key="1">
    <source>
        <dbReference type="ARBA" id="ARBA00022691"/>
    </source>
</evidence>
<evidence type="ECO:0000256" key="3">
    <source>
        <dbReference type="ARBA" id="ARBA00023004"/>
    </source>
</evidence>
<dbReference type="CDD" id="cd01335">
    <property type="entry name" value="Radical_SAM"/>
    <property type="match status" value="1"/>
</dbReference>
<dbReference type="InterPro" id="IPR058240">
    <property type="entry name" value="rSAM_sf"/>
</dbReference>
<name>A0ABT9LFJ3_STRGD</name>